<protein>
    <recommendedName>
        <fullName evidence="4">Choline dehydrogenase</fullName>
    </recommendedName>
</protein>
<dbReference type="AlphaFoldDB" id="A0A6M3ZVS9"/>
<dbReference type="RefSeq" id="WP_017452353.1">
    <property type="nucleotide sequence ID" value="NZ_CP008956.1"/>
</dbReference>
<reference evidence="2 3" key="1">
    <citation type="journal article" date="2012" name="J. Bacteriol.">
        <title>Genome sequence of the pathogenic Herbaspirillum seropedicae strain Os34, isolated from rice roots.</title>
        <authorList>
            <person name="Ye W."/>
            <person name="Ye S."/>
            <person name="Liu J."/>
            <person name="Chang S."/>
            <person name="Chen M."/>
            <person name="Zhu B."/>
            <person name="Guo L."/>
            <person name="An Q."/>
        </authorList>
    </citation>
    <scope>NUCLEOTIDE SEQUENCE [LARGE SCALE GENOMIC DNA]</scope>
    <source>
        <strain evidence="2 3">Os34</strain>
    </source>
</reference>
<sequence>MNRRPSQQDQQDPEQLIRFTPLGQRRLRNAQLAGLATLAAAAALLAIAVIAPAQAQESVAAAPAAAAADTSASPLHLTGNIGVVSQYVFRGTTQTNQKPALQGGFDLNHDNGLYAGVWLSNVSWISDGNPAASASLEADLYGGWKPALNDWLSGDIGVLHYAYPGSYPAGMTKPDTTELYLGVDAKWIAFKYSYSTGDTFGNAGTSGTTYADLSVNHELFAGISGLAHIGRQHYTGPNASSLSYTDWKLGLSRDYSGYVLGLAYTGSNAPDAGYTIRGKNIGRNQWVASINKSF</sequence>
<dbReference type="Proteomes" id="UP000501648">
    <property type="component" value="Chromosome"/>
</dbReference>
<dbReference type="EMBL" id="CP008956">
    <property type="protein sequence ID" value="QJQ02765.1"/>
    <property type="molecule type" value="Genomic_DNA"/>
</dbReference>
<gene>
    <name evidence="2" type="ORF">C798_21815</name>
</gene>
<keyword evidence="1" id="KW-0812">Transmembrane</keyword>
<dbReference type="InterPro" id="IPR010239">
    <property type="entry name" value="CHP02001"/>
</dbReference>
<proteinExistence type="predicted"/>
<accession>A0A6M3ZVS9</accession>
<keyword evidence="1" id="KW-1133">Transmembrane helix</keyword>
<name>A0A6M3ZVS9_9BURK</name>
<evidence type="ECO:0000256" key="1">
    <source>
        <dbReference type="SAM" id="Phobius"/>
    </source>
</evidence>
<keyword evidence="1" id="KW-0472">Membrane</keyword>
<dbReference type="NCBIfam" id="TIGR02001">
    <property type="entry name" value="gcw_chp"/>
    <property type="match status" value="1"/>
</dbReference>
<evidence type="ECO:0008006" key="4">
    <source>
        <dbReference type="Google" id="ProtNLM"/>
    </source>
</evidence>
<evidence type="ECO:0000313" key="3">
    <source>
        <dbReference type="Proteomes" id="UP000501648"/>
    </source>
</evidence>
<evidence type="ECO:0000313" key="2">
    <source>
        <dbReference type="EMBL" id="QJQ02765.1"/>
    </source>
</evidence>
<organism evidence="2 3">
    <name type="scientific">Herbaspirillum rubrisubalbicans Os34</name>
    <dbReference type="NCBI Taxonomy" id="1235827"/>
    <lineage>
        <taxon>Bacteria</taxon>
        <taxon>Pseudomonadati</taxon>
        <taxon>Pseudomonadota</taxon>
        <taxon>Betaproteobacteria</taxon>
        <taxon>Burkholderiales</taxon>
        <taxon>Oxalobacteraceae</taxon>
        <taxon>Herbaspirillum</taxon>
    </lineage>
</organism>
<dbReference type="Pfam" id="PF09694">
    <property type="entry name" value="Gcw_chp"/>
    <property type="match status" value="1"/>
</dbReference>
<feature type="transmembrane region" description="Helical" evidence="1">
    <location>
        <begin position="32"/>
        <end position="51"/>
    </location>
</feature>